<evidence type="ECO:0008006" key="13">
    <source>
        <dbReference type="Google" id="ProtNLM"/>
    </source>
</evidence>
<evidence type="ECO:0000256" key="3">
    <source>
        <dbReference type="ARBA" id="ARBA00004123"/>
    </source>
</evidence>
<dbReference type="EnsemblMetazoa" id="Aqu2.1.43661_001">
    <property type="protein sequence ID" value="Aqu2.1.43661_001"/>
    <property type="gene ID" value="Aqu2.1.43661"/>
</dbReference>
<dbReference type="GO" id="GO:0005634">
    <property type="term" value="C:nucleus"/>
    <property type="evidence" value="ECO:0007669"/>
    <property type="project" value="UniProtKB-SubCell"/>
</dbReference>
<keyword evidence="5" id="KW-0479">Metal-binding</keyword>
<evidence type="ECO:0000256" key="8">
    <source>
        <dbReference type="ARBA" id="ARBA00022842"/>
    </source>
</evidence>
<name>A0A1X7VTJ2_AMPQE</name>
<evidence type="ECO:0000256" key="7">
    <source>
        <dbReference type="ARBA" id="ARBA00022801"/>
    </source>
</evidence>
<keyword evidence="8" id="KW-0460">Magnesium</keyword>
<dbReference type="OMA" id="KAVCNTI"/>
<dbReference type="InParanoid" id="A0A1X7VTJ2"/>
<gene>
    <name evidence="11" type="primary">105312390</name>
</gene>
<dbReference type="GO" id="GO:0003697">
    <property type="term" value="F:single-stranded DNA binding"/>
    <property type="evidence" value="ECO:0007669"/>
    <property type="project" value="TreeGrafter"/>
</dbReference>
<comment type="cofactor">
    <cofactor evidence="2">
        <name>Mg(2+)</name>
        <dbReference type="ChEBI" id="CHEBI:18420"/>
    </cofactor>
</comment>
<dbReference type="EnsemblMetazoa" id="XM_011404997.1">
    <property type="protein sequence ID" value="XP_011403299.1"/>
    <property type="gene ID" value="LOC105312390"/>
</dbReference>
<evidence type="ECO:0000313" key="11">
    <source>
        <dbReference type="EnsemblMetazoa" id="Aqu2.1.43661_001"/>
    </source>
</evidence>
<dbReference type="PANTHER" id="PTHR15822:SF4">
    <property type="entry name" value="TYROSYL-DNA PHOSPHODIESTERASE 2"/>
    <property type="match status" value="1"/>
</dbReference>
<keyword evidence="6" id="KW-0227">DNA damage</keyword>
<dbReference type="InterPro" id="IPR036691">
    <property type="entry name" value="Endo/exonu/phosph_ase_sf"/>
</dbReference>
<evidence type="ECO:0000256" key="1">
    <source>
        <dbReference type="ARBA" id="ARBA00001936"/>
    </source>
</evidence>
<accession>A0A1X7VTJ2</accession>
<evidence type="ECO:0000313" key="12">
    <source>
        <dbReference type="Proteomes" id="UP000007879"/>
    </source>
</evidence>
<dbReference type="SUPFAM" id="SSF56219">
    <property type="entry name" value="DNase I-like"/>
    <property type="match status" value="1"/>
</dbReference>
<evidence type="ECO:0000256" key="6">
    <source>
        <dbReference type="ARBA" id="ARBA00022763"/>
    </source>
</evidence>
<dbReference type="Gene3D" id="3.60.10.10">
    <property type="entry name" value="Endonuclease/exonuclease/phosphatase"/>
    <property type="match status" value="1"/>
</dbReference>
<evidence type="ECO:0000256" key="4">
    <source>
        <dbReference type="ARBA" id="ARBA00022722"/>
    </source>
</evidence>
<keyword evidence="4" id="KW-0540">Nuclease</keyword>
<evidence type="ECO:0000256" key="2">
    <source>
        <dbReference type="ARBA" id="ARBA00001946"/>
    </source>
</evidence>
<sequence>MADSANITLLNWNIYGLNAGHLKERTEYICDYILSRSPTVVYLQEVVHSTWPMITSKLKEDYACYCGVPRCHYFNGLLVRKSSEITPLSEREEVVEFPTSGMGRYLIGLPVCVHGSKLYFLTSHIESLDQDRNIIERKKQIREALKIMTDKHKNDGFVSCVFGGDLNTKDNEISEIGLPEGVVDVWEATGSNSKEKKTWNTNVPVVRCDRVYFCPQEGPLAPNSFSLIGGERLKGLGCFPSDHFGIWIEFKLNKK</sequence>
<dbReference type="CDD" id="cd09080">
    <property type="entry name" value="TDP2"/>
    <property type="match status" value="1"/>
</dbReference>
<keyword evidence="7" id="KW-0378">Hydrolase</keyword>
<dbReference type="Proteomes" id="UP000007879">
    <property type="component" value="Unassembled WGS sequence"/>
</dbReference>
<keyword evidence="10" id="KW-0539">Nucleus</keyword>
<dbReference type="eggNOG" id="KOG2756">
    <property type="taxonomic scope" value="Eukaryota"/>
</dbReference>
<keyword evidence="12" id="KW-1185">Reference proteome</keyword>
<proteinExistence type="predicted"/>
<dbReference type="AlphaFoldDB" id="A0A1X7VTJ2"/>
<dbReference type="GO" id="GO:0046872">
    <property type="term" value="F:metal ion binding"/>
    <property type="evidence" value="ECO:0007669"/>
    <property type="project" value="UniProtKB-KW"/>
</dbReference>
<dbReference type="InterPro" id="IPR051547">
    <property type="entry name" value="TDP2-like"/>
</dbReference>
<dbReference type="GO" id="GO:0006302">
    <property type="term" value="P:double-strand break repair"/>
    <property type="evidence" value="ECO:0007669"/>
    <property type="project" value="TreeGrafter"/>
</dbReference>
<evidence type="ECO:0000256" key="10">
    <source>
        <dbReference type="ARBA" id="ARBA00023242"/>
    </source>
</evidence>
<organism evidence="11">
    <name type="scientific">Amphimedon queenslandica</name>
    <name type="common">Sponge</name>
    <dbReference type="NCBI Taxonomy" id="400682"/>
    <lineage>
        <taxon>Eukaryota</taxon>
        <taxon>Metazoa</taxon>
        <taxon>Porifera</taxon>
        <taxon>Demospongiae</taxon>
        <taxon>Heteroscleromorpha</taxon>
        <taxon>Haplosclerida</taxon>
        <taxon>Niphatidae</taxon>
        <taxon>Amphimedon</taxon>
    </lineage>
</organism>
<dbReference type="GO" id="GO:0005737">
    <property type="term" value="C:cytoplasm"/>
    <property type="evidence" value="ECO:0007669"/>
    <property type="project" value="TreeGrafter"/>
</dbReference>
<dbReference type="PANTHER" id="PTHR15822">
    <property type="entry name" value="TRAF AND TNF RECEPTOR-ASSOCIATED PROTEIN"/>
    <property type="match status" value="1"/>
</dbReference>
<comment type="subcellular location">
    <subcellularLocation>
        <location evidence="3">Nucleus</location>
    </subcellularLocation>
</comment>
<reference evidence="11" key="2">
    <citation type="submission" date="2017-05" db="UniProtKB">
        <authorList>
            <consortium name="EnsemblMetazoa"/>
        </authorList>
    </citation>
    <scope>IDENTIFICATION</scope>
</reference>
<dbReference type="GO" id="GO:0070260">
    <property type="term" value="F:5'-tyrosyl-DNA phosphodiesterase activity"/>
    <property type="evidence" value="ECO:0007669"/>
    <property type="project" value="TreeGrafter"/>
</dbReference>
<dbReference type="GO" id="GO:0004518">
    <property type="term" value="F:nuclease activity"/>
    <property type="evidence" value="ECO:0007669"/>
    <property type="project" value="UniProtKB-KW"/>
</dbReference>
<reference evidence="12" key="1">
    <citation type="journal article" date="2010" name="Nature">
        <title>The Amphimedon queenslandica genome and the evolution of animal complexity.</title>
        <authorList>
            <person name="Srivastava M."/>
            <person name="Simakov O."/>
            <person name="Chapman J."/>
            <person name="Fahey B."/>
            <person name="Gauthier M.E."/>
            <person name="Mitros T."/>
            <person name="Richards G.S."/>
            <person name="Conaco C."/>
            <person name="Dacre M."/>
            <person name="Hellsten U."/>
            <person name="Larroux C."/>
            <person name="Putnam N.H."/>
            <person name="Stanke M."/>
            <person name="Adamska M."/>
            <person name="Darling A."/>
            <person name="Degnan S.M."/>
            <person name="Oakley T.H."/>
            <person name="Plachetzki D.C."/>
            <person name="Zhai Y."/>
            <person name="Adamski M."/>
            <person name="Calcino A."/>
            <person name="Cummins S.F."/>
            <person name="Goodstein D.M."/>
            <person name="Harris C."/>
            <person name="Jackson D.J."/>
            <person name="Leys S.P."/>
            <person name="Shu S."/>
            <person name="Woodcroft B.J."/>
            <person name="Vervoort M."/>
            <person name="Kosik K.S."/>
            <person name="Manning G."/>
            <person name="Degnan B.M."/>
            <person name="Rokhsar D.S."/>
        </authorList>
    </citation>
    <scope>NUCLEOTIDE SEQUENCE [LARGE SCALE GENOMIC DNA]</scope>
</reference>
<dbReference type="STRING" id="400682.A0A1X7VTJ2"/>
<dbReference type="OrthoDB" id="9975959at2759"/>
<comment type="cofactor">
    <cofactor evidence="1">
        <name>Mn(2+)</name>
        <dbReference type="ChEBI" id="CHEBI:29035"/>
    </cofactor>
</comment>
<evidence type="ECO:0000256" key="9">
    <source>
        <dbReference type="ARBA" id="ARBA00023204"/>
    </source>
</evidence>
<keyword evidence="9" id="KW-0234">DNA repair</keyword>
<protein>
    <recommendedName>
        <fullName evidence="13">Endonuclease/exonuclease/phosphatase domain-containing protein</fullName>
    </recommendedName>
</protein>
<dbReference type="KEGG" id="aqu:105312390"/>
<evidence type="ECO:0000256" key="5">
    <source>
        <dbReference type="ARBA" id="ARBA00022723"/>
    </source>
</evidence>